<proteinExistence type="predicted"/>
<evidence type="ECO:0000313" key="2">
    <source>
        <dbReference type="Proteomes" id="UP000223749"/>
    </source>
</evidence>
<organism evidence="1 2">
    <name type="scientific">Pedobacter ginsengisoli</name>
    <dbReference type="NCBI Taxonomy" id="363852"/>
    <lineage>
        <taxon>Bacteria</taxon>
        <taxon>Pseudomonadati</taxon>
        <taxon>Bacteroidota</taxon>
        <taxon>Sphingobacteriia</taxon>
        <taxon>Sphingobacteriales</taxon>
        <taxon>Sphingobacteriaceae</taxon>
        <taxon>Pedobacter</taxon>
    </lineage>
</organism>
<accession>A0A2D1U7N7</accession>
<dbReference type="Proteomes" id="UP000223749">
    <property type="component" value="Chromosome"/>
</dbReference>
<dbReference type="InterPro" id="IPR031709">
    <property type="entry name" value="PutAbiC"/>
</dbReference>
<reference evidence="1 2" key="1">
    <citation type="submission" date="2017-10" db="EMBL/GenBank/DDBJ databases">
        <title>Whole genome of Pedobacter ginsengisoli T01R-27 isolated from tomato rhizosphere.</title>
        <authorList>
            <person name="Weon H.-Y."/>
            <person name="Lee S.A."/>
            <person name="Sang M.K."/>
            <person name="Song J."/>
        </authorList>
    </citation>
    <scope>NUCLEOTIDE SEQUENCE [LARGE SCALE GENOMIC DNA]</scope>
    <source>
        <strain evidence="1 2">T01R-27</strain>
    </source>
</reference>
<name>A0A2D1U7N7_9SPHI</name>
<dbReference type="AlphaFoldDB" id="A0A2D1U7N7"/>
<gene>
    <name evidence="1" type="ORF">CPT03_14605</name>
</gene>
<protein>
    <submittedName>
        <fullName evidence="1">Uncharacterized protein</fullName>
    </submittedName>
</protein>
<dbReference type="Pfam" id="PF16872">
    <property type="entry name" value="putAbiC"/>
    <property type="match status" value="1"/>
</dbReference>
<sequence>MINQETAAVETGPPIPFATFDELKQELNTTYRTRYAEFENTLNHYFRQLYHIFKYVHLSPLITDDRRSFYTSLIRAQLSQNELYAIVYNSLIPGYGSPKFLFLIKQYDVVKNFNPGNIPDPIIWRFFNAEKESVSDPFLAGH</sequence>
<dbReference type="KEGG" id="pgs:CPT03_14605"/>
<keyword evidence="2" id="KW-1185">Reference proteome</keyword>
<evidence type="ECO:0000313" key="1">
    <source>
        <dbReference type="EMBL" id="ATP57617.1"/>
    </source>
</evidence>
<dbReference type="EMBL" id="CP024091">
    <property type="protein sequence ID" value="ATP57617.1"/>
    <property type="molecule type" value="Genomic_DNA"/>
</dbReference>